<evidence type="ECO:0000313" key="2">
    <source>
        <dbReference type="Proteomes" id="UP000807306"/>
    </source>
</evidence>
<evidence type="ECO:0000313" key="1">
    <source>
        <dbReference type="EMBL" id="KAF9530925.1"/>
    </source>
</evidence>
<dbReference type="OrthoDB" id="2690420at2759"/>
<proteinExistence type="predicted"/>
<name>A0A9P6EKT0_9AGAR</name>
<sequence length="411" mass="45682">MTLISSNSSPSYQFRIDKDTTQLVDGPVNASTGNIVVTSSSFKGFDHLGHVSPQSHPPAVKMPAPSLSLYKFPFYPAKDEKRLRKELICPSACDQAVTSCSFNGLGHLRFMSNRIPSEPLYYSLNNEERPTTLKFSGVLDLESRATQINPYFGHGASMSTTAKKFEKIKPTFAILPLPQTPSVYSKEAVACSHATVKFLAEVMRTSNIDLHEYAYFTEKDVTSWIYTVVEGGKQGLKLETDPLFVAPGDKTCKHDKTNTAAQLPDPLHYYKHLFHKNPELAKYLVLQPLIKDVDGSVIPPGEYQSRLHDMHLRPVTVEVTPLVSDAIPSKPGQTGKPKYRLVINWLQLLPKPKPIVPPSTGVPSLPACQPLRQRKREVPSDEIVTGKGIVKMRKLNFVKQGPHVIVRDVSL</sequence>
<accession>A0A9P6EKT0</accession>
<comment type="caution">
    <text evidence="1">The sequence shown here is derived from an EMBL/GenBank/DDBJ whole genome shotgun (WGS) entry which is preliminary data.</text>
</comment>
<keyword evidence="2" id="KW-1185">Reference proteome</keyword>
<dbReference type="Proteomes" id="UP000807306">
    <property type="component" value="Unassembled WGS sequence"/>
</dbReference>
<reference evidence="1" key="1">
    <citation type="submission" date="2020-11" db="EMBL/GenBank/DDBJ databases">
        <authorList>
            <consortium name="DOE Joint Genome Institute"/>
            <person name="Ahrendt S."/>
            <person name="Riley R."/>
            <person name="Andreopoulos W."/>
            <person name="Labutti K."/>
            <person name="Pangilinan J."/>
            <person name="Ruiz-Duenas F.J."/>
            <person name="Barrasa J.M."/>
            <person name="Sanchez-Garcia M."/>
            <person name="Camarero S."/>
            <person name="Miyauchi S."/>
            <person name="Serrano A."/>
            <person name="Linde D."/>
            <person name="Babiker R."/>
            <person name="Drula E."/>
            <person name="Ayuso-Fernandez I."/>
            <person name="Pacheco R."/>
            <person name="Padilla G."/>
            <person name="Ferreira P."/>
            <person name="Barriuso J."/>
            <person name="Kellner H."/>
            <person name="Castanera R."/>
            <person name="Alfaro M."/>
            <person name="Ramirez L."/>
            <person name="Pisabarro A.G."/>
            <person name="Kuo A."/>
            <person name="Tritt A."/>
            <person name="Lipzen A."/>
            <person name="He G."/>
            <person name="Yan M."/>
            <person name="Ng V."/>
            <person name="Cullen D."/>
            <person name="Martin F."/>
            <person name="Rosso M.-N."/>
            <person name="Henrissat B."/>
            <person name="Hibbett D."/>
            <person name="Martinez A.T."/>
            <person name="Grigoriev I.V."/>
        </authorList>
    </citation>
    <scope>NUCLEOTIDE SEQUENCE</scope>
    <source>
        <strain evidence="1">CBS 506.95</strain>
    </source>
</reference>
<gene>
    <name evidence="1" type="ORF">CPB83DRAFT_849879</name>
</gene>
<organism evidence="1 2">
    <name type="scientific">Crepidotus variabilis</name>
    <dbReference type="NCBI Taxonomy" id="179855"/>
    <lineage>
        <taxon>Eukaryota</taxon>
        <taxon>Fungi</taxon>
        <taxon>Dikarya</taxon>
        <taxon>Basidiomycota</taxon>
        <taxon>Agaricomycotina</taxon>
        <taxon>Agaricomycetes</taxon>
        <taxon>Agaricomycetidae</taxon>
        <taxon>Agaricales</taxon>
        <taxon>Agaricineae</taxon>
        <taxon>Crepidotaceae</taxon>
        <taxon>Crepidotus</taxon>
    </lineage>
</organism>
<dbReference type="AlphaFoldDB" id="A0A9P6EKT0"/>
<dbReference type="EMBL" id="MU157837">
    <property type="protein sequence ID" value="KAF9530925.1"/>
    <property type="molecule type" value="Genomic_DNA"/>
</dbReference>
<protein>
    <submittedName>
        <fullName evidence="1">Uncharacterized protein</fullName>
    </submittedName>
</protein>